<evidence type="ECO:0000256" key="1">
    <source>
        <dbReference type="SAM" id="MobiDB-lite"/>
    </source>
</evidence>
<reference evidence="2 3" key="1">
    <citation type="journal article" date="2013" name="Curr. Biol.">
        <title>Shared signatures of parasitism and phylogenomics unite Cryptomycota and microsporidia.</title>
        <authorList>
            <person name="James T.Y."/>
            <person name="Pelin A."/>
            <person name="Bonen L."/>
            <person name="Ahrendt S."/>
            <person name="Sain D."/>
            <person name="Corradi N."/>
            <person name="Stajich J.E."/>
        </authorList>
    </citation>
    <scope>NUCLEOTIDE SEQUENCE [LARGE SCALE GENOMIC DNA]</scope>
    <source>
        <strain evidence="2 3">CSF55</strain>
    </source>
</reference>
<gene>
    <name evidence="2" type="ORF">O9G_006141</name>
</gene>
<feature type="region of interest" description="Disordered" evidence="1">
    <location>
        <begin position="1"/>
        <end position="28"/>
    </location>
</feature>
<name>A0A075AQ86_ROZAC</name>
<keyword evidence="3" id="KW-1185">Reference proteome</keyword>
<accession>A0A075AQ86</accession>
<evidence type="ECO:0000313" key="2">
    <source>
        <dbReference type="EMBL" id="EPZ30890.1"/>
    </source>
</evidence>
<protein>
    <submittedName>
        <fullName evidence="2">Uncharacterized protein</fullName>
    </submittedName>
</protein>
<dbReference type="Proteomes" id="UP000030755">
    <property type="component" value="Unassembled WGS sequence"/>
</dbReference>
<organism evidence="2 3">
    <name type="scientific">Rozella allomycis (strain CSF55)</name>
    <dbReference type="NCBI Taxonomy" id="988480"/>
    <lineage>
        <taxon>Eukaryota</taxon>
        <taxon>Fungi</taxon>
        <taxon>Fungi incertae sedis</taxon>
        <taxon>Cryptomycota</taxon>
        <taxon>Cryptomycota incertae sedis</taxon>
        <taxon>Rozella</taxon>
    </lineage>
</organism>
<dbReference type="HOGENOM" id="CLU_970295_0_0_1"/>
<sequence>MDKSMSSLFKDSQMKDQSLPKPKRSSITEFKQIFSTTGTSHHFRAGASEPSTPFVDQVANSVTKMGPAVTEDEAKMRRFVPIAPIRRGKKRNKRGLKQDDYYVDDSEKGELQDMYVSIRQVTPIFEELCEKPEPSNSCLGQMGQENLIKFGQIVERSLEDEFNLFTTKTDFKQFNKTNPSILQAAHLLQGPNNFLPYKAEELESEENEREITQLSYESISGDYSRYTDVRSLLQDCPSIDPETDKAMFVTASLVSQNFKMHPRIRKRVVDIVYSVAKEAHKRPTASK</sequence>
<feature type="compositionally biased region" description="Polar residues" evidence="1">
    <location>
        <begin position="1"/>
        <end position="10"/>
    </location>
</feature>
<dbReference type="EMBL" id="KE561354">
    <property type="protein sequence ID" value="EPZ30890.1"/>
    <property type="molecule type" value="Genomic_DNA"/>
</dbReference>
<evidence type="ECO:0000313" key="3">
    <source>
        <dbReference type="Proteomes" id="UP000030755"/>
    </source>
</evidence>
<dbReference type="AlphaFoldDB" id="A0A075AQ86"/>
<proteinExistence type="predicted"/>